<dbReference type="InterPro" id="IPR045276">
    <property type="entry name" value="YbiO_bact"/>
</dbReference>
<evidence type="ECO:0000256" key="3">
    <source>
        <dbReference type="ARBA" id="ARBA00022475"/>
    </source>
</evidence>
<evidence type="ECO:0000256" key="1">
    <source>
        <dbReference type="ARBA" id="ARBA00004651"/>
    </source>
</evidence>
<feature type="transmembrane region" description="Helical" evidence="8">
    <location>
        <begin position="310"/>
        <end position="329"/>
    </location>
</feature>
<evidence type="ECO:0000256" key="8">
    <source>
        <dbReference type="SAM" id="Phobius"/>
    </source>
</evidence>
<feature type="transmembrane region" description="Helical" evidence="8">
    <location>
        <begin position="524"/>
        <end position="544"/>
    </location>
</feature>
<feature type="transmembrane region" description="Helical" evidence="8">
    <location>
        <begin position="239"/>
        <end position="258"/>
    </location>
</feature>
<comment type="similarity">
    <text evidence="2">Belongs to the MscS (TC 1.A.23) family.</text>
</comment>
<dbReference type="GO" id="GO:0008381">
    <property type="term" value="F:mechanosensitive monoatomic ion channel activity"/>
    <property type="evidence" value="ECO:0007669"/>
    <property type="project" value="InterPro"/>
</dbReference>
<feature type="transmembrane region" description="Helical" evidence="8">
    <location>
        <begin position="155"/>
        <end position="178"/>
    </location>
</feature>
<dbReference type="InterPro" id="IPR010920">
    <property type="entry name" value="LSM_dom_sf"/>
</dbReference>
<dbReference type="InterPro" id="IPR049142">
    <property type="entry name" value="MS_channel_1st"/>
</dbReference>
<feature type="domain" description="Mechanosensitive ion channel MscS" evidence="10">
    <location>
        <begin position="571"/>
        <end position="634"/>
    </location>
</feature>
<protein>
    <submittedName>
        <fullName evidence="14">Mechanosensitive ion channel</fullName>
    </submittedName>
</protein>
<dbReference type="SUPFAM" id="SSF50182">
    <property type="entry name" value="Sm-like ribonucleoproteins"/>
    <property type="match status" value="1"/>
</dbReference>
<proteinExistence type="inferred from homology"/>
<keyword evidence="5 8" id="KW-1133">Transmembrane helix</keyword>
<feature type="compositionally biased region" description="Low complexity" evidence="7">
    <location>
        <begin position="84"/>
        <end position="107"/>
    </location>
</feature>
<comment type="caution">
    <text evidence="14">The sequence shown here is derived from an EMBL/GenBank/DDBJ whole genome shotgun (WGS) entry which is preliminary data.</text>
</comment>
<dbReference type="Pfam" id="PF00924">
    <property type="entry name" value="MS_channel_2nd"/>
    <property type="match status" value="1"/>
</dbReference>
<dbReference type="PANTHER" id="PTHR30460:SF0">
    <property type="entry name" value="MODERATE CONDUCTANCE MECHANOSENSITIVE CHANNEL YBIO"/>
    <property type="match status" value="1"/>
</dbReference>
<dbReference type="Gene3D" id="1.10.287.1260">
    <property type="match status" value="1"/>
</dbReference>
<feature type="region of interest" description="Disordered" evidence="7">
    <location>
        <begin position="68"/>
        <end position="107"/>
    </location>
</feature>
<evidence type="ECO:0000259" key="12">
    <source>
        <dbReference type="Pfam" id="PF21088"/>
    </source>
</evidence>
<dbReference type="InterPro" id="IPR023408">
    <property type="entry name" value="MscS_beta-dom_sf"/>
</dbReference>
<evidence type="ECO:0000256" key="5">
    <source>
        <dbReference type="ARBA" id="ARBA00022989"/>
    </source>
</evidence>
<feature type="transmembrane region" description="Helical" evidence="8">
    <location>
        <begin position="350"/>
        <end position="379"/>
    </location>
</feature>
<feature type="region of interest" description="Disordered" evidence="7">
    <location>
        <begin position="743"/>
        <end position="798"/>
    </location>
</feature>
<dbReference type="Gene3D" id="3.30.70.100">
    <property type="match status" value="1"/>
</dbReference>
<evidence type="ECO:0000256" key="4">
    <source>
        <dbReference type="ARBA" id="ARBA00022692"/>
    </source>
</evidence>
<dbReference type="SUPFAM" id="SSF82861">
    <property type="entry name" value="Mechanosensitive channel protein MscS (YggB), transmembrane region"/>
    <property type="match status" value="1"/>
</dbReference>
<reference evidence="14 15" key="1">
    <citation type="submission" date="2018-12" db="EMBL/GenBank/DDBJ databases">
        <title>bacterium Hansschlegelia zhihuaiae S113.</title>
        <authorList>
            <person name="He J."/>
        </authorList>
    </citation>
    <scope>NUCLEOTIDE SEQUENCE [LARGE SCALE GENOMIC DNA]</scope>
    <source>
        <strain evidence="14 15">S 113</strain>
    </source>
</reference>
<accession>A0A4Q0M9X7</accession>
<feature type="transmembrane region" description="Helical" evidence="8">
    <location>
        <begin position="550"/>
        <end position="572"/>
    </location>
</feature>
<dbReference type="Gene3D" id="2.30.30.60">
    <property type="match status" value="1"/>
</dbReference>
<dbReference type="EMBL" id="RYFI01000021">
    <property type="protein sequence ID" value="RXF69599.1"/>
    <property type="molecule type" value="Genomic_DNA"/>
</dbReference>
<dbReference type="InterPro" id="IPR006685">
    <property type="entry name" value="MscS_channel_2nd"/>
</dbReference>
<evidence type="ECO:0000259" key="10">
    <source>
        <dbReference type="Pfam" id="PF00924"/>
    </source>
</evidence>
<keyword evidence="3" id="KW-1003">Cell membrane</keyword>
<feature type="compositionally biased region" description="Acidic residues" evidence="7">
    <location>
        <begin position="789"/>
        <end position="798"/>
    </location>
</feature>
<keyword evidence="4 8" id="KW-0812">Transmembrane</keyword>
<feature type="domain" description="Moderate conductance mechanosensitive channel YbiO-like transmembrane helix 1" evidence="13">
    <location>
        <begin position="391"/>
        <end position="469"/>
    </location>
</feature>
<evidence type="ECO:0000256" key="2">
    <source>
        <dbReference type="ARBA" id="ARBA00008017"/>
    </source>
</evidence>
<dbReference type="Proteomes" id="UP000289708">
    <property type="component" value="Unassembled WGS sequence"/>
</dbReference>
<feature type="domain" description="Mechanosensitive ion channel transmembrane helices 2/3" evidence="12">
    <location>
        <begin position="529"/>
        <end position="569"/>
    </location>
</feature>
<evidence type="ECO:0000256" key="6">
    <source>
        <dbReference type="ARBA" id="ARBA00023136"/>
    </source>
</evidence>
<dbReference type="Pfam" id="PF21082">
    <property type="entry name" value="MS_channel_3rd"/>
    <property type="match status" value="1"/>
</dbReference>
<evidence type="ECO:0000259" key="11">
    <source>
        <dbReference type="Pfam" id="PF21082"/>
    </source>
</evidence>
<dbReference type="OrthoDB" id="9814206at2"/>
<organism evidence="14 15">
    <name type="scientific">Hansschlegelia zhihuaiae</name>
    <dbReference type="NCBI Taxonomy" id="405005"/>
    <lineage>
        <taxon>Bacteria</taxon>
        <taxon>Pseudomonadati</taxon>
        <taxon>Pseudomonadota</taxon>
        <taxon>Alphaproteobacteria</taxon>
        <taxon>Hyphomicrobiales</taxon>
        <taxon>Methylopilaceae</taxon>
        <taxon>Hansschlegelia</taxon>
    </lineage>
</organism>
<feature type="domain" description="Mechanosensitive ion channel MscS C-terminal" evidence="11">
    <location>
        <begin position="643"/>
        <end position="727"/>
    </location>
</feature>
<feature type="compositionally biased region" description="Low complexity" evidence="7">
    <location>
        <begin position="68"/>
        <end position="77"/>
    </location>
</feature>
<dbReference type="InterPro" id="IPR057485">
    <property type="entry name" value="YbiO-like_TM1"/>
</dbReference>
<feature type="transmembrane region" description="Helical" evidence="8">
    <location>
        <begin position="391"/>
        <end position="413"/>
    </location>
</feature>
<dbReference type="InterPro" id="IPR011014">
    <property type="entry name" value="MscS_channel_TM-2"/>
</dbReference>
<gene>
    <name evidence="14" type="ORF">EK403_18550</name>
</gene>
<keyword evidence="9" id="KW-0732">Signal</keyword>
<dbReference type="Pfam" id="PF21088">
    <property type="entry name" value="MS_channel_1st"/>
    <property type="match status" value="1"/>
</dbReference>
<feature type="chain" id="PRO_5020698092" evidence="9">
    <location>
        <begin position="26"/>
        <end position="798"/>
    </location>
</feature>
<evidence type="ECO:0000256" key="7">
    <source>
        <dbReference type="SAM" id="MobiDB-lite"/>
    </source>
</evidence>
<feature type="transmembrane region" description="Helical" evidence="8">
    <location>
        <begin position="199"/>
        <end position="219"/>
    </location>
</feature>
<dbReference type="InterPro" id="IPR011066">
    <property type="entry name" value="MscS_channel_C_sf"/>
</dbReference>
<evidence type="ECO:0000256" key="9">
    <source>
        <dbReference type="SAM" id="SignalP"/>
    </source>
</evidence>
<dbReference type="InterPro" id="IPR049278">
    <property type="entry name" value="MS_channel_C"/>
</dbReference>
<comment type="subcellular location">
    <subcellularLocation>
        <location evidence="1">Cell membrane</location>
        <topology evidence="1">Multi-pass membrane protein</topology>
    </subcellularLocation>
</comment>
<evidence type="ECO:0000259" key="13">
    <source>
        <dbReference type="Pfam" id="PF25392"/>
    </source>
</evidence>
<dbReference type="Pfam" id="PF25392">
    <property type="entry name" value="MS_channel_TM1"/>
    <property type="match status" value="1"/>
</dbReference>
<feature type="transmembrane region" description="Helical" evidence="8">
    <location>
        <begin position="434"/>
        <end position="458"/>
    </location>
</feature>
<name>A0A4Q0M9X7_9HYPH</name>
<feature type="signal peptide" evidence="9">
    <location>
        <begin position="1"/>
        <end position="25"/>
    </location>
</feature>
<dbReference type="GO" id="GO:0005886">
    <property type="term" value="C:plasma membrane"/>
    <property type="evidence" value="ECO:0007669"/>
    <property type="project" value="UniProtKB-SubCell"/>
</dbReference>
<evidence type="ECO:0000313" key="14">
    <source>
        <dbReference type="EMBL" id="RXF69599.1"/>
    </source>
</evidence>
<dbReference type="PANTHER" id="PTHR30460">
    <property type="entry name" value="MODERATE CONDUCTANCE MECHANOSENSITIVE CHANNEL YBIO"/>
    <property type="match status" value="1"/>
</dbReference>
<feature type="transmembrane region" description="Helical" evidence="8">
    <location>
        <begin position="279"/>
        <end position="304"/>
    </location>
</feature>
<keyword evidence="6 8" id="KW-0472">Membrane</keyword>
<sequence>MQGLLRVLLPLAFLAAAVFAPAASAQEPTAAPSAGQAAKAPPGDVDALIRILEDDRARAALIDRLRAAASPESAAPPKAEKSAGDGPAAAPTEAAAADAAKSAEGTAEPTFARRAAEYTRGVAERAAAFAAASAALAGDLTSIVTGAEGGKGFDWGRLIAVAATIGVTFGAFFGLRALGIPFYRWIGRKAATAELGGRIGLVAASVAVDALMIVIAWGAGYVFALQFGETGVMNIQQTLYLNAFFAIELVKVTLRALFSPAQPTLRALPIADEAAAYWYFWLSRIVSTLGYTFLFVAPIVAAAVTPGAAQAVRVVVAFATLMMAIAIVLQNRAQVRATLAHKTEATGSDALSAFYAFLARFWHLAALVWLVALFVVWLANPTEALPFMARATAQTLAAMALGALVTAFISRLISGGLHVPDSVKQRLPLLERRLNAFIPAILKVVRVVVLLVVLLAIAQSWALFDVLGWLGTEVGARVASSTLTAGVIVLVGLALYVAMSSWVEYRLNPEFGHVPNAREKTLLTLFRNAFSIAIAVLVAMLALAELGVNIAPLLAGAGVLGLAVGFGAQSLVKDIITGLFIQFENAMNTGDNVKVAGVQGTVENLTIRSVGIRALDGTYHLIPFSSVDAVSNTTRIFSYHMAQIGVAYRESIPEVKRAMQDAFDRLKETEHGPHIIGPFDMQGLTEFGDSAITVRARIKTEPGKQWAIGRAYNEIVKEIFDERGIEMPFPHVTLYMGEDKDGKAPPLRVSGDGGSPLVAVEAARPRSKPSPKTVGGATPAERVEALDGPGDDEDGPAN</sequence>
<feature type="transmembrane region" description="Helical" evidence="8">
    <location>
        <begin position="478"/>
        <end position="503"/>
    </location>
</feature>
<evidence type="ECO:0000313" key="15">
    <source>
        <dbReference type="Proteomes" id="UP000289708"/>
    </source>
</evidence>
<dbReference type="AlphaFoldDB" id="A0A4Q0M9X7"/>
<dbReference type="RefSeq" id="WP_128778952.1">
    <property type="nucleotide sequence ID" value="NZ_RYFI01000021.1"/>
</dbReference>
<keyword evidence="15" id="KW-1185">Reference proteome</keyword>
<dbReference type="SUPFAM" id="SSF82689">
    <property type="entry name" value="Mechanosensitive channel protein MscS (YggB), C-terminal domain"/>
    <property type="match status" value="1"/>
</dbReference>